<proteinExistence type="predicted"/>
<dbReference type="Pfam" id="PF16859">
    <property type="entry name" value="TetR_C_11"/>
    <property type="match status" value="1"/>
</dbReference>
<keyword evidence="8" id="KW-1185">Reference proteome</keyword>
<evidence type="ECO:0000259" key="6">
    <source>
        <dbReference type="PROSITE" id="PS50977"/>
    </source>
</evidence>
<protein>
    <submittedName>
        <fullName evidence="7">TetR/AcrR family transcriptional regulator</fullName>
    </submittedName>
</protein>
<feature type="region of interest" description="Disordered" evidence="5">
    <location>
        <begin position="1"/>
        <end position="80"/>
    </location>
</feature>
<dbReference type="GO" id="GO:0000976">
    <property type="term" value="F:transcription cis-regulatory region binding"/>
    <property type="evidence" value="ECO:0007669"/>
    <property type="project" value="TreeGrafter"/>
</dbReference>
<evidence type="ECO:0000313" key="8">
    <source>
        <dbReference type="Proteomes" id="UP000263377"/>
    </source>
</evidence>
<dbReference type="SUPFAM" id="SSF46689">
    <property type="entry name" value="Homeodomain-like"/>
    <property type="match status" value="1"/>
</dbReference>
<dbReference type="Gene3D" id="1.10.10.60">
    <property type="entry name" value="Homeodomain-like"/>
    <property type="match status" value="1"/>
</dbReference>
<evidence type="ECO:0000256" key="5">
    <source>
        <dbReference type="SAM" id="MobiDB-lite"/>
    </source>
</evidence>
<evidence type="ECO:0000313" key="7">
    <source>
        <dbReference type="EMBL" id="RGD61613.1"/>
    </source>
</evidence>
<evidence type="ECO:0000256" key="1">
    <source>
        <dbReference type="ARBA" id="ARBA00023015"/>
    </source>
</evidence>
<organism evidence="7 8">
    <name type="scientific">Kitasatospora xanthocidica</name>
    <dbReference type="NCBI Taxonomy" id="83382"/>
    <lineage>
        <taxon>Bacteria</taxon>
        <taxon>Bacillati</taxon>
        <taxon>Actinomycetota</taxon>
        <taxon>Actinomycetes</taxon>
        <taxon>Kitasatosporales</taxon>
        <taxon>Streptomycetaceae</taxon>
        <taxon>Kitasatospora</taxon>
    </lineage>
</organism>
<keyword evidence="1" id="KW-0805">Transcription regulation</keyword>
<reference evidence="7 8" key="1">
    <citation type="submission" date="2018-08" db="EMBL/GenBank/DDBJ databases">
        <title>Diversity &amp; Physiological Properties of Lignin-Decomposing Actinobacteria from Soil.</title>
        <authorList>
            <person name="Roh S.G."/>
            <person name="Kim S.B."/>
        </authorList>
    </citation>
    <scope>NUCLEOTIDE SEQUENCE [LARGE SCALE GENOMIC DNA]</scope>
    <source>
        <strain evidence="7 8">MMS17-GH009</strain>
    </source>
</reference>
<comment type="caution">
    <text evidence="7">The sequence shown here is derived from an EMBL/GenBank/DDBJ whole genome shotgun (WGS) entry which is preliminary data.</text>
</comment>
<feature type="DNA-binding region" description="H-T-H motif" evidence="4">
    <location>
        <begin position="120"/>
        <end position="139"/>
    </location>
</feature>
<feature type="compositionally biased region" description="Basic and acidic residues" evidence="5">
    <location>
        <begin position="1"/>
        <end position="14"/>
    </location>
</feature>
<accession>A0A373A0G5</accession>
<dbReference type="SUPFAM" id="SSF48498">
    <property type="entry name" value="Tetracyclin repressor-like, C-terminal domain"/>
    <property type="match status" value="1"/>
</dbReference>
<evidence type="ECO:0000256" key="2">
    <source>
        <dbReference type="ARBA" id="ARBA00023125"/>
    </source>
</evidence>
<dbReference type="PROSITE" id="PS50977">
    <property type="entry name" value="HTH_TETR_2"/>
    <property type="match status" value="1"/>
</dbReference>
<evidence type="ECO:0000256" key="4">
    <source>
        <dbReference type="PROSITE-ProRule" id="PRU00335"/>
    </source>
</evidence>
<dbReference type="InterPro" id="IPR036271">
    <property type="entry name" value="Tet_transcr_reg_TetR-rel_C_sf"/>
</dbReference>
<keyword evidence="3" id="KW-0804">Transcription</keyword>
<sequence>MERLVRRLVADRSGRSPGGSAGPAPGEAAVRPEVLRPEAVRSGAVRSGAVRPGEEGVGVASGGSGAGSGSGPGGEPGFCPVRAARQALTRPARRRGKELENAIFEAALDQLTSGGYARLTMEGVAGAARTGKAALYRRWASKDELVIDALDATLPRPYDTPDLGSARDELHRLIEGFTQAMASPTGSALNALMGEIDQERAEVFKAFITDRVIEPTARTILEILRRGAERGDVRPGAATPLVADVIPAVLLYQVKIRGLENMGPGFAGRLVDEVLEPMIRA</sequence>
<dbReference type="InterPro" id="IPR050109">
    <property type="entry name" value="HTH-type_TetR-like_transc_reg"/>
</dbReference>
<dbReference type="Pfam" id="PF00440">
    <property type="entry name" value="TetR_N"/>
    <property type="match status" value="1"/>
</dbReference>
<gene>
    <name evidence="7" type="ORF">DR950_31110</name>
</gene>
<dbReference type="Proteomes" id="UP000263377">
    <property type="component" value="Unassembled WGS sequence"/>
</dbReference>
<dbReference type="InterPro" id="IPR011075">
    <property type="entry name" value="TetR_C"/>
</dbReference>
<dbReference type="InterPro" id="IPR001647">
    <property type="entry name" value="HTH_TetR"/>
</dbReference>
<dbReference type="Gene3D" id="1.10.357.10">
    <property type="entry name" value="Tetracycline Repressor, domain 2"/>
    <property type="match status" value="1"/>
</dbReference>
<feature type="compositionally biased region" description="Gly residues" evidence="5">
    <location>
        <begin position="55"/>
        <end position="76"/>
    </location>
</feature>
<name>A0A373A0G5_9ACTN</name>
<feature type="domain" description="HTH tetR-type" evidence="6">
    <location>
        <begin position="97"/>
        <end position="157"/>
    </location>
</feature>
<dbReference type="EMBL" id="QVIG01000001">
    <property type="protein sequence ID" value="RGD61613.1"/>
    <property type="molecule type" value="Genomic_DNA"/>
</dbReference>
<dbReference type="InterPro" id="IPR009057">
    <property type="entry name" value="Homeodomain-like_sf"/>
</dbReference>
<keyword evidence="2 4" id="KW-0238">DNA-binding</keyword>
<dbReference type="PANTHER" id="PTHR30055">
    <property type="entry name" value="HTH-TYPE TRANSCRIPTIONAL REGULATOR RUTR"/>
    <property type="match status" value="1"/>
</dbReference>
<evidence type="ECO:0000256" key="3">
    <source>
        <dbReference type="ARBA" id="ARBA00023163"/>
    </source>
</evidence>
<dbReference type="PANTHER" id="PTHR30055:SF225">
    <property type="entry name" value="TRANSCRIPTIONAL REGULATORY PROTEIN-RELATED"/>
    <property type="match status" value="1"/>
</dbReference>
<dbReference type="AlphaFoldDB" id="A0A373A0G5"/>
<dbReference type="GO" id="GO:0003700">
    <property type="term" value="F:DNA-binding transcription factor activity"/>
    <property type="evidence" value="ECO:0007669"/>
    <property type="project" value="TreeGrafter"/>
</dbReference>